<accession>A0AAV9JCY2</accession>
<keyword evidence="6" id="KW-1185">Reference proteome</keyword>
<dbReference type="InterPro" id="IPR029063">
    <property type="entry name" value="SAM-dependent_MTases_sf"/>
</dbReference>
<dbReference type="PANTHER" id="PTHR10509">
    <property type="entry name" value="O-METHYLTRANSFERASE-RELATED"/>
    <property type="match status" value="1"/>
</dbReference>
<dbReference type="Pfam" id="PF01596">
    <property type="entry name" value="Methyltransf_3"/>
    <property type="match status" value="1"/>
</dbReference>
<dbReference type="GO" id="GO:0008171">
    <property type="term" value="F:O-methyltransferase activity"/>
    <property type="evidence" value="ECO:0007669"/>
    <property type="project" value="InterPro"/>
</dbReference>
<keyword evidence="2" id="KW-0808">Transferase</keyword>
<proteinExistence type="inferred from homology"/>
<dbReference type="Proteomes" id="UP001324427">
    <property type="component" value="Unassembled WGS sequence"/>
</dbReference>
<dbReference type="CDD" id="cd02440">
    <property type="entry name" value="AdoMet_MTases"/>
    <property type="match status" value="1"/>
</dbReference>
<dbReference type="EMBL" id="JAVFHQ010000039">
    <property type="protein sequence ID" value="KAK4542648.1"/>
    <property type="molecule type" value="Genomic_DNA"/>
</dbReference>
<evidence type="ECO:0008006" key="7">
    <source>
        <dbReference type="Google" id="ProtNLM"/>
    </source>
</evidence>
<sequence>MASLPPVLSSALATSLTAQKQLLKPNKRLDDAVANCARNNIPPIAMGPSQGSFLSILCKLMKAQSVLEIGTLGGYSTIWFAESVPGVHVTSIEFNPTHRDVALENTKGLDNVDIRLGAALDVLPKLADEVKVFDFVFIDADWDEQQQYFDWAVRMTRKGGCVYVDNVVRQLMESEEGGLSSSM</sequence>
<dbReference type="InterPro" id="IPR050362">
    <property type="entry name" value="Cation-dep_OMT"/>
</dbReference>
<dbReference type="GO" id="GO:0008757">
    <property type="term" value="F:S-adenosylmethionine-dependent methyltransferase activity"/>
    <property type="evidence" value="ECO:0007669"/>
    <property type="project" value="TreeGrafter"/>
</dbReference>
<dbReference type="GO" id="GO:0032259">
    <property type="term" value="P:methylation"/>
    <property type="evidence" value="ECO:0007669"/>
    <property type="project" value="UniProtKB-KW"/>
</dbReference>
<comment type="caution">
    <text evidence="5">The sequence shown here is derived from an EMBL/GenBank/DDBJ whole genome shotgun (WGS) entry which is preliminary data.</text>
</comment>
<evidence type="ECO:0000256" key="3">
    <source>
        <dbReference type="ARBA" id="ARBA00022691"/>
    </source>
</evidence>
<dbReference type="Gene3D" id="3.40.50.150">
    <property type="entry name" value="Vaccinia Virus protein VP39"/>
    <property type="match status" value="1"/>
</dbReference>
<organism evidence="5 6">
    <name type="scientific">Oleoguttula mirabilis</name>
    <dbReference type="NCBI Taxonomy" id="1507867"/>
    <lineage>
        <taxon>Eukaryota</taxon>
        <taxon>Fungi</taxon>
        <taxon>Dikarya</taxon>
        <taxon>Ascomycota</taxon>
        <taxon>Pezizomycotina</taxon>
        <taxon>Dothideomycetes</taxon>
        <taxon>Dothideomycetidae</taxon>
        <taxon>Mycosphaerellales</taxon>
        <taxon>Teratosphaeriaceae</taxon>
        <taxon>Oleoguttula</taxon>
    </lineage>
</organism>
<reference evidence="5 6" key="1">
    <citation type="submission" date="2021-11" db="EMBL/GenBank/DDBJ databases">
        <title>Black yeast isolated from Biological Soil Crust.</title>
        <authorList>
            <person name="Kurbessoian T."/>
        </authorList>
    </citation>
    <scope>NUCLEOTIDE SEQUENCE [LARGE SCALE GENOMIC DNA]</scope>
    <source>
        <strain evidence="5 6">CCFEE 5522</strain>
    </source>
</reference>
<evidence type="ECO:0000256" key="2">
    <source>
        <dbReference type="ARBA" id="ARBA00022679"/>
    </source>
</evidence>
<name>A0AAV9JCY2_9PEZI</name>
<evidence type="ECO:0000256" key="4">
    <source>
        <dbReference type="ARBA" id="ARBA00023453"/>
    </source>
</evidence>
<keyword evidence="3" id="KW-0949">S-adenosyl-L-methionine</keyword>
<comment type="similarity">
    <text evidence="4">Belongs to the class I-like SAM-binding methyltransferase superfamily. Cation-dependent O-methyltransferase family.</text>
</comment>
<dbReference type="PROSITE" id="PS51682">
    <property type="entry name" value="SAM_OMT_I"/>
    <property type="match status" value="1"/>
</dbReference>
<dbReference type="AlphaFoldDB" id="A0AAV9JCY2"/>
<evidence type="ECO:0000256" key="1">
    <source>
        <dbReference type="ARBA" id="ARBA00022603"/>
    </source>
</evidence>
<dbReference type="PANTHER" id="PTHR10509:SF14">
    <property type="entry name" value="CAFFEOYL-COA O-METHYLTRANSFERASE 3-RELATED"/>
    <property type="match status" value="1"/>
</dbReference>
<protein>
    <recommendedName>
        <fullName evidence="7">O-methyltransferase</fullName>
    </recommendedName>
</protein>
<gene>
    <name evidence="5" type="ORF">LTR36_006220</name>
</gene>
<dbReference type="SUPFAM" id="SSF53335">
    <property type="entry name" value="S-adenosyl-L-methionine-dependent methyltransferases"/>
    <property type="match status" value="1"/>
</dbReference>
<evidence type="ECO:0000313" key="6">
    <source>
        <dbReference type="Proteomes" id="UP001324427"/>
    </source>
</evidence>
<dbReference type="InterPro" id="IPR002935">
    <property type="entry name" value="SAM_O-MeTrfase"/>
</dbReference>
<keyword evidence="1" id="KW-0489">Methyltransferase</keyword>
<evidence type="ECO:0000313" key="5">
    <source>
        <dbReference type="EMBL" id="KAK4542648.1"/>
    </source>
</evidence>